<feature type="compositionally biased region" description="Low complexity" evidence="1">
    <location>
        <begin position="34"/>
        <end position="43"/>
    </location>
</feature>
<evidence type="ECO:0000256" key="2">
    <source>
        <dbReference type="SAM" id="Phobius"/>
    </source>
</evidence>
<proteinExistence type="predicted"/>
<sequence length="586" mass="63389">MNSDEESNTSSSSRVDKGKGKAQAEPTERTPLLGSASAGGSSSEVDNTSFSHPRRNIRSTLLNVFLGTLLLCIVAFLVVALLTWTYVSRTADLSPEEVLQRAVVFEGPKKVSVLNTTWTEGMWVNVEGRMGVDAGSVVGVNSDPEGGDSFVRNIWKSFGRWGIEGLHEVTLAARIFNASLNTANSRYGGPYTLCREAWRLGYVAVRAEIADVDVQGGRLKGSSWRHMLRRKMDDVKASVKLQIPPLPGLPQPGKNTPFPSVSELITLRNFTLSTISDELYLRCLSKVSLASNESAPIPIASVRSKAFNLTYPNITLEISGGVLPLPTNSLPLLSTFISRYLSALSNAIVISTPLVPDLTVEADFPPPEEKPRILRNVTIHDMKIKPGNTFLASGTVFARVVLPPGMHVGLDVKKVLPDVLVFDGEVPESAQNALGSRTPPPRRPLPDPLPEKAFGHIRPDDWLVSRCVAVVPEDDEGAAFAVTAKIVDVPLEVLPGRHQEFSDFVGKVIFGRDGAIAGILGTADVGVLVQGLPLDGPEHEDGMVLSGLPFKGSVRIGKKSMLSDYWTQSADHWLDASHHYLKTTQG</sequence>
<name>A0AAW0E9J2_9AGAR</name>
<keyword evidence="4" id="KW-1185">Reference proteome</keyword>
<protein>
    <submittedName>
        <fullName evidence="3">Uncharacterized protein</fullName>
    </submittedName>
</protein>
<feature type="transmembrane region" description="Helical" evidence="2">
    <location>
        <begin position="61"/>
        <end position="87"/>
    </location>
</feature>
<dbReference type="EMBL" id="JAYKXP010000002">
    <property type="protein sequence ID" value="KAK7061020.1"/>
    <property type="molecule type" value="Genomic_DNA"/>
</dbReference>
<evidence type="ECO:0000256" key="1">
    <source>
        <dbReference type="SAM" id="MobiDB-lite"/>
    </source>
</evidence>
<keyword evidence="2" id="KW-0812">Transmembrane</keyword>
<comment type="caution">
    <text evidence="3">The sequence shown here is derived from an EMBL/GenBank/DDBJ whole genome shotgun (WGS) entry which is preliminary data.</text>
</comment>
<reference evidence="3 4" key="1">
    <citation type="submission" date="2024-01" db="EMBL/GenBank/DDBJ databases">
        <title>A draft genome for a cacao thread blight-causing isolate of Paramarasmius palmivorus.</title>
        <authorList>
            <person name="Baruah I.K."/>
            <person name="Bukari Y."/>
            <person name="Amoako-Attah I."/>
            <person name="Meinhardt L.W."/>
            <person name="Bailey B.A."/>
            <person name="Cohen S.P."/>
        </authorList>
    </citation>
    <scope>NUCLEOTIDE SEQUENCE [LARGE SCALE GENOMIC DNA]</scope>
    <source>
        <strain evidence="3 4">GH-12</strain>
    </source>
</reference>
<organism evidence="3 4">
    <name type="scientific">Paramarasmius palmivorus</name>
    <dbReference type="NCBI Taxonomy" id="297713"/>
    <lineage>
        <taxon>Eukaryota</taxon>
        <taxon>Fungi</taxon>
        <taxon>Dikarya</taxon>
        <taxon>Basidiomycota</taxon>
        <taxon>Agaricomycotina</taxon>
        <taxon>Agaricomycetes</taxon>
        <taxon>Agaricomycetidae</taxon>
        <taxon>Agaricales</taxon>
        <taxon>Marasmiineae</taxon>
        <taxon>Marasmiaceae</taxon>
        <taxon>Paramarasmius</taxon>
    </lineage>
</organism>
<accession>A0AAW0E9J2</accession>
<dbReference type="AlphaFoldDB" id="A0AAW0E9J2"/>
<feature type="region of interest" description="Disordered" evidence="1">
    <location>
        <begin position="1"/>
        <end position="51"/>
    </location>
</feature>
<gene>
    <name evidence="3" type="ORF">VNI00_000755</name>
</gene>
<evidence type="ECO:0000313" key="4">
    <source>
        <dbReference type="Proteomes" id="UP001383192"/>
    </source>
</evidence>
<keyword evidence="2" id="KW-0472">Membrane</keyword>
<evidence type="ECO:0000313" key="3">
    <source>
        <dbReference type="EMBL" id="KAK7061020.1"/>
    </source>
</evidence>
<keyword evidence="2" id="KW-1133">Transmembrane helix</keyword>
<dbReference type="Proteomes" id="UP001383192">
    <property type="component" value="Unassembled WGS sequence"/>
</dbReference>